<accession>A0A2T0RR28</accession>
<sequence length="163" mass="17254">MTPMIRRTAGMLLALASCIALAGGVLHAPSRETASPLTLVATSDQVGALINSQRQRSGRAALARSAKLDKAAARHVSDMARTGSYSHKGTDGSTHGQRIRRTGYKACWAAENIGWGWKSASSMVGAWMGSGPHKRNILSRKARQFGAARGAGDTWVLVLARPC</sequence>
<keyword evidence="4" id="KW-1185">Reference proteome</keyword>
<dbReference type="PANTHER" id="PTHR31157">
    <property type="entry name" value="SCP DOMAIN-CONTAINING PROTEIN"/>
    <property type="match status" value="1"/>
</dbReference>
<keyword evidence="1" id="KW-0732">Signal</keyword>
<evidence type="ECO:0000256" key="1">
    <source>
        <dbReference type="SAM" id="SignalP"/>
    </source>
</evidence>
<dbReference type="InterPro" id="IPR035940">
    <property type="entry name" value="CAP_sf"/>
</dbReference>
<organism evidence="3 4">
    <name type="scientific">Aliiruegeria haliotis</name>
    <dbReference type="NCBI Taxonomy" id="1280846"/>
    <lineage>
        <taxon>Bacteria</taxon>
        <taxon>Pseudomonadati</taxon>
        <taxon>Pseudomonadota</taxon>
        <taxon>Alphaproteobacteria</taxon>
        <taxon>Rhodobacterales</taxon>
        <taxon>Roseobacteraceae</taxon>
        <taxon>Aliiruegeria</taxon>
    </lineage>
</organism>
<evidence type="ECO:0000313" key="3">
    <source>
        <dbReference type="EMBL" id="PRY23592.1"/>
    </source>
</evidence>
<proteinExistence type="predicted"/>
<dbReference type="EMBL" id="PVTD01000004">
    <property type="protein sequence ID" value="PRY23592.1"/>
    <property type="molecule type" value="Genomic_DNA"/>
</dbReference>
<dbReference type="InterPro" id="IPR014044">
    <property type="entry name" value="CAP_dom"/>
</dbReference>
<protein>
    <submittedName>
        <fullName evidence="3">Cysteine-rich secretory protein family protein</fullName>
    </submittedName>
</protein>
<evidence type="ECO:0000259" key="2">
    <source>
        <dbReference type="Pfam" id="PF00188"/>
    </source>
</evidence>
<feature type="signal peptide" evidence="1">
    <location>
        <begin position="1"/>
        <end position="22"/>
    </location>
</feature>
<dbReference type="PROSITE" id="PS51257">
    <property type="entry name" value="PROKAR_LIPOPROTEIN"/>
    <property type="match status" value="1"/>
</dbReference>
<dbReference type="CDD" id="cd05379">
    <property type="entry name" value="CAP_bacterial"/>
    <property type="match status" value="1"/>
</dbReference>
<dbReference type="PANTHER" id="PTHR31157:SF1">
    <property type="entry name" value="SCP DOMAIN-CONTAINING PROTEIN"/>
    <property type="match status" value="1"/>
</dbReference>
<dbReference type="SUPFAM" id="SSF55797">
    <property type="entry name" value="PR-1-like"/>
    <property type="match status" value="1"/>
</dbReference>
<dbReference type="Proteomes" id="UP000239480">
    <property type="component" value="Unassembled WGS sequence"/>
</dbReference>
<feature type="domain" description="SCP" evidence="2">
    <location>
        <begin position="49"/>
        <end position="150"/>
    </location>
</feature>
<comment type="caution">
    <text evidence="3">The sequence shown here is derived from an EMBL/GenBank/DDBJ whole genome shotgun (WGS) entry which is preliminary data.</text>
</comment>
<dbReference type="Gene3D" id="3.40.33.10">
    <property type="entry name" value="CAP"/>
    <property type="match status" value="1"/>
</dbReference>
<dbReference type="RefSeq" id="WP_158263512.1">
    <property type="nucleotide sequence ID" value="NZ_PVTD01000004.1"/>
</dbReference>
<evidence type="ECO:0000313" key="4">
    <source>
        <dbReference type="Proteomes" id="UP000239480"/>
    </source>
</evidence>
<feature type="chain" id="PRO_5015697648" evidence="1">
    <location>
        <begin position="23"/>
        <end position="163"/>
    </location>
</feature>
<dbReference type="OrthoDB" id="9811255at2"/>
<name>A0A2T0RR28_9RHOB</name>
<reference evidence="3 4" key="1">
    <citation type="submission" date="2018-03" db="EMBL/GenBank/DDBJ databases">
        <title>Genomic Encyclopedia of Archaeal and Bacterial Type Strains, Phase II (KMG-II): from individual species to whole genera.</title>
        <authorList>
            <person name="Goeker M."/>
        </authorList>
    </citation>
    <scope>NUCLEOTIDE SEQUENCE [LARGE SCALE GENOMIC DNA]</scope>
    <source>
        <strain evidence="3 4">DSM 29328</strain>
    </source>
</reference>
<gene>
    <name evidence="3" type="ORF">CLV78_10482</name>
</gene>
<dbReference type="Pfam" id="PF00188">
    <property type="entry name" value="CAP"/>
    <property type="match status" value="1"/>
</dbReference>
<dbReference type="AlphaFoldDB" id="A0A2T0RR28"/>